<sequence>MSEADILSIRNELTGLVVSVVSVSFGMISAYIAGLWLFLREAPISLRLLAFTLLSCGLAFMGALTWGLNDLLAGTDHAWAKLVSPASEIPGFGNARPPWLHGLTLYEASALLGSFAFGAIYISLAYLTFIYRWPGSTAGPVRVSQ</sequence>
<evidence type="ECO:0000313" key="3">
    <source>
        <dbReference type="Proteomes" id="UP000199423"/>
    </source>
</evidence>
<keyword evidence="3" id="KW-1185">Reference proteome</keyword>
<evidence type="ECO:0000313" key="2">
    <source>
        <dbReference type="EMBL" id="SFV39162.1"/>
    </source>
</evidence>
<dbReference type="EMBL" id="FPCH01000005">
    <property type="protein sequence ID" value="SFV39162.1"/>
    <property type="molecule type" value="Genomic_DNA"/>
</dbReference>
<dbReference type="STRING" id="51670.SAMN04488557_4189"/>
<organism evidence="2 3">
    <name type="scientific">Hyphomicrobium facile</name>
    <dbReference type="NCBI Taxonomy" id="51670"/>
    <lineage>
        <taxon>Bacteria</taxon>
        <taxon>Pseudomonadati</taxon>
        <taxon>Pseudomonadota</taxon>
        <taxon>Alphaproteobacteria</taxon>
        <taxon>Hyphomicrobiales</taxon>
        <taxon>Hyphomicrobiaceae</taxon>
        <taxon>Hyphomicrobium</taxon>
    </lineage>
</organism>
<keyword evidence="1" id="KW-0472">Membrane</keyword>
<keyword evidence="1" id="KW-1133">Transmembrane helix</keyword>
<feature type="transmembrane region" description="Helical" evidence="1">
    <location>
        <begin position="46"/>
        <end position="68"/>
    </location>
</feature>
<dbReference type="RefSeq" id="WP_092869683.1">
    <property type="nucleotide sequence ID" value="NZ_FPCH01000005.1"/>
</dbReference>
<name>A0A1I7NWX7_9HYPH</name>
<dbReference type="OrthoDB" id="7932776at2"/>
<dbReference type="Proteomes" id="UP000199423">
    <property type="component" value="Unassembled WGS sequence"/>
</dbReference>
<protein>
    <submittedName>
        <fullName evidence="2">Uncharacterized protein</fullName>
    </submittedName>
</protein>
<keyword evidence="1" id="KW-0812">Transmembrane</keyword>
<proteinExistence type="predicted"/>
<feature type="transmembrane region" description="Helical" evidence="1">
    <location>
        <begin position="108"/>
        <end position="129"/>
    </location>
</feature>
<feature type="transmembrane region" description="Helical" evidence="1">
    <location>
        <begin position="16"/>
        <end position="39"/>
    </location>
</feature>
<reference evidence="3" key="1">
    <citation type="submission" date="2016-10" db="EMBL/GenBank/DDBJ databases">
        <authorList>
            <person name="Varghese N."/>
            <person name="Submissions S."/>
        </authorList>
    </citation>
    <scope>NUCLEOTIDE SEQUENCE [LARGE SCALE GENOMIC DNA]</scope>
    <source>
        <strain evidence="3">DSM 1565</strain>
    </source>
</reference>
<dbReference type="AlphaFoldDB" id="A0A1I7NWX7"/>
<accession>A0A1I7NWX7</accession>
<evidence type="ECO:0000256" key="1">
    <source>
        <dbReference type="SAM" id="Phobius"/>
    </source>
</evidence>
<gene>
    <name evidence="2" type="ORF">SAMN04488557_4189</name>
</gene>